<organism evidence="1 2">
    <name type="scientific">Trichonephila inaurata madagascariensis</name>
    <dbReference type="NCBI Taxonomy" id="2747483"/>
    <lineage>
        <taxon>Eukaryota</taxon>
        <taxon>Metazoa</taxon>
        <taxon>Ecdysozoa</taxon>
        <taxon>Arthropoda</taxon>
        <taxon>Chelicerata</taxon>
        <taxon>Arachnida</taxon>
        <taxon>Araneae</taxon>
        <taxon>Araneomorphae</taxon>
        <taxon>Entelegynae</taxon>
        <taxon>Araneoidea</taxon>
        <taxon>Nephilidae</taxon>
        <taxon>Trichonephila</taxon>
        <taxon>Trichonephila inaurata</taxon>
    </lineage>
</organism>
<comment type="caution">
    <text evidence="1">The sequence shown here is derived from an EMBL/GenBank/DDBJ whole genome shotgun (WGS) entry which is preliminary data.</text>
</comment>
<accession>A0A8X6XVP1</accession>
<sequence length="115" mass="13136">MVVRESNSQTEKNKTFNLASVSCERYIHGRFLGTPKQDLRRVIECDGYLPGRILLEKFYRKAILHFHSAVLPFPFELFSNPLHLLQGSALFDNAMAKNVIALSLDFPRSLVNILT</sequence>
<evidence type="ECO:0000313" key="1">
    <source>
        <dbReference type="EMBL" id="GFY59470.1"/>
    </source>
</evidence>
<protein>
    <submittedName>
        <fullName evidence="1">Uncharacterized protein</fullName>
    </submittedName>
</protein>
<gene>
    <name evidence="1" type="ORF">TNIN_125771</name>
</gene>
<proteinExistence type="predicted"/>
<dbReference type="AlphaFoldDB" id="A0A8X6XVP1"/>
<keyword evidence="2" id="KW-1185">Reference proteome</keyword>
<reference evidence="1" key="1">
    <citation type="submission" date="2020-08" db="EMBL/GenBank/DDBJ databases">
        <title>Multicomponent nature underlies the extraordinary mechanical properties of spider dragline silk.</title>
        <authorList>
            <person name="Kono N."/>
            <person name="Nakamura H."/>
            <person name="Mori M."/>
            <person name="Yoshida Y."/>
            <person name="Ohtoshi R."/>
            <person name="Malay A.D."/>
            <person name="Moran D.A.P."/>
            <person name="Tomita M."/>
            <person name="Numata K."/>
            <person name="Arakawa K."/>
        </authorList>
    </citation>
    <scope>NUCLEOTIDE SEQUENCE</scope>
</reference>
<dbReference type="Proteomes" id="UP000886998">
    <property type="component" value="Unassembled WGS sequence"/>
</dbReference>
<name>A0A8X6XVP1_9ARAC</name>
<dbReference type="EMBL" id="BMAV01012634">
    <property type="protein sequence ID" value="GFY59470.1"/>
    <property type="molecule type" value="Genomic_DNA"/>
</dbReference>
<evidence type="ECO:0000313" key="2">
    <source>
        <dbReference type="Proteomes" id="UP000886998"/>
    </source>
</evidence>